<comment type="similarity">
    <text evidence="1">Belongs to the STIG1 family.</text>
</comment>
<dbReference type="InterPro" id="IPR006969">
    <property type="entry name" value="Stig-like"/>
</dbReference>
<evidence type="ECO:0000256" key="3">
    <source>
        <dbReference type="SAM" id="SignalP"/>
    </source>
</evidence>
<feature type="signal peptide" evidence="3">
    <location>
        <begin position="1"/>
        <end position="22"/>
    </location>
</feature>
<proteinExistence type="inferred from homology"/>
<sequence length="130" mass="14494">MNSLNQLFVLMLLTSLALLSHGSTTLYEADLSHEEDEFETDAEATFEATDDDSIPLRGIGRFLAQKSKKCVDLKTDRLNCGKCGYKCKYSEICCKGKCVNPMSDKKHCGVCNNKCRHKKGKCVYGMCSYA</sequence>
<reference evidence="5" key="1">
    <citation type="journal article" date="2017" name="Plant J.">
        <title>The pomegranate (Punica granatum L.) genome and the genomics of punicalagin biosynthesis.</title>
        <authorList>
            <person name="Qin G."/>
            <person name="Xu C."/>
            <person name="Ming R."/>
            <person name="Tang H."/>
            <person name="Guyot R."/>
            <person name="Kramer E.M."/>
            <person name="Hu Y."/>
            <person name="Yi X."/>
            <person name="Qi Y."/>
            <person name="Xu X."/>
            <person name="Gao Z."/>
            <person name="Pan H."/>
            <person name="Jian J."/>
            <person name="Tian Y."/>
            <person name="Yue Z."/>
            <person name="Xu Y."/>
        </authorList>
    </citation>
    <scope>NUCLEOTIDE SEQUENCE [LARGE SCALE GENOMIC DNA]</scope>
    <source>
        <strain evidence="5">cv. Dabenzi</strain>
    </source>
</reference>
<evidence type="ECO:0000313" key="5">
    <source>
        <dbReference type="Proteomes" id="UP000197138"/>
    </source>
</evidence>
<gene>
    <name evidence="4" type="ORF">CDL15_Pgr012871</name>
</gene>
<evidence type="ECO:0000256" key="1">
    <source>
        <dbReference type="ARBA" id="ARBA00006010"/>
    </source>
</evidence>
<accession>A0A218XF60</accession>
<dbReference type="AlphaFoldDB" id="A0A218XF60"/>
<evidence type="ECO:0000313" key="4">
    <source>
        <dbReference type="EMBL" id="OWM83390.1"/>
    </source>
</evidence>
<feature type="chain" id="PRO_5012713581" description="Stigma-specific STIG1-like protein 1" evidence="3">
    <location>
        <begin position="23"/>
        <end position="130"/>
    </location>
</feature>
<dbReference type="PANTHER" id="PTHR33227:SF21">
    <property type="entry name" value="F12F1.21 PROTEIN"/>
    <property type="match status" value="1"/>
</dbReference>
<name>A0A218XF60_PUNGR</name>
<organism evidence="4 5">
    <name type="scientific">Punica granatum</name>
    <name type="common">Pomegranate</name>
    <dbReference type="NCBI Taxonomy" id="22663"/>
    <lineage>
        <taxon>Eukaryota</taxon>
        <taxon>Viridiplantae</taxon>
        <taxon>Streptophyta</taxon>
        <taxon>Embryophyta</taxon>
        <taxon>Tracheophyta</taxon>
        <taxon>Spermatophyta</taxon>
        <taxon>Magnoliopsida</taxon>
        <taxon>eudicotyledons</taxon>
        <taxon>Gunneridae</taxon>
        <taxon>Pentapetalae</taxon>
        <taxon>rosids</taxon>
        <taxon>malvids</taxon>
        <taxon>Myrtales</taxon>
        <taxon>Lythraceae</taxon>
        <taxon>Punica</taxon>
    </lineage>
</organism>
<dbReference type="PANTHER" id="PTHR33227">
    <property type="entry name" value="STIGMA-SPECIFIC STIG1-LIKE PROTEIN 3"/>
    <property type="match status" value="1"/>
</dbReference>
<dbReference type="EMBL" id="MTKT01001932">
    <property type="protein sequence ID" value="OWM83390.1"/>
    <property type="molecule type" value="Genomic_DNA"/>
</dbReference>
<protein>
    <recommendedName>
        <fullName evidence="6">Stigma-specific STIG1-like protein 1</fullName>
    </recommendedName>
</protein>
<dbReference type="Pfam" id="PF04885">
    <property type="entry name" value="Stig1"/>
    <property type="match status" value="1"/>
</dbReference>
<comment type="caution">
    <text evidence="4">The sequence shown here is derived from an EMBL/GenBank/DDBJ whole genome shotgun (WGS) entry which is preliminary data.</text>
</comment>
<evidence type="ECO:0000256" key="2">
    <source>
        <dbReference type="ARBA" id="ARBA00022729"/>
    </source>
</evidence>
<dbReference type="Proteomes" id="UP000197138">
    <property type="component" value="Unassembled WGS sequence"/>
</dbReference>
<keyword evidence="2 3" id="KW-0732">Signal</keyword>
<evidence type="ECO:0008006" key="6">
    <source>
        <dbReference type="Google" id="ProtNLM"/>
    </source>
</evidence>